<name>A0A1T5A9D4_9SPHI</name>
<keyword evidence="1" id="KW-0812">Transmembrane</keyword>
<accession>A0A1T5A9D4</accession>
<dbReference type="STRING" id="572036.SAMN05661099_0451"/>
<evidence type="ECO:0000256" key="1">
    <source>
        <dbReference type="SAM" id="Phobius"/>
    </source>
</evidence>
<dbReference type="Proteomes" id="UP000189981">
    <property type="component" value="Unassembled WGS sequence"/>
</dbReference>
<proteinExistence type="predicted"/>
<dbReference type="AlphaFoldDB" id="A0A1T5A9D4"/>
<gene>
    <name evidence="2" type="ORF">SAMN05661099_0451</name>
</gene>
<dbReference type="EMBL" id="FUYR01000001">
    <property type="protein sequence ID" value="SKB31337.1"/>
    <property type="molecule type" value="Genomic_DNA"/>
</dbReference>
<keyword evidence="3" id="KW-1185">Reference proteome</keyword>
<keyword evidence="1" id="KW-0472">Membrane</keyword>
<keyword evidence="1" id="KW-1133">Transmembrane helix</keyword>
<evidence type="ECO:0000313" key="2">
    <source>
        <dbReference type="EMBL" id="SKB31337.1"/>
    </source>
</evidence>
<organism evidence="2 3">
    <name type="scientific">Daejeonella lutea</name>
    <dbReference type="NCBI Taxonomy" id="572036"/>
    <lineage>
        <taxon>Bacteria</taxon>
        <taxon>Pseudomonadati</taxon>
        <taxon>Bacteroidota</taxon>
        <taxon>Sphingobacteriia</taxon>
        <taxon>Sphingobacteriales</taxon>
        <taxon>Sphingobacteriaceae</taxon>
        <taxon>Daejeonella</taxon>
    </lineage>
</organism>
<dbReference type="RefSeq" id="WP_139377342.1">
    <property type="nucleotide sequence ID" value="NZ_FUYR01000001.1"/>
</dbReference>
<protein>
    <submittedName>
        <fullName evidence="2">Uncharacterized protein</fullName>
    </submittedName>
</protein>
<sequence length="91" mass="10845">MNGNKCVDVRNKGFGYGFWTVSHEPECDYDELEDFARVYIHSPWPNFYISNHCRALFVHRYENSRKVFSVIGQIKLLGIWLFYSFSIISWV</sequence>
<feature type="transmembrane region" description="Helical" evidence="1">
    <location>
        <begin position="67"/>
        <end position="90"/>
    </location>
</feature>
<evidence type="ECO:0000313" key="3">
    <source>
        <dbReference type="Proteomes" id="UP000189981"/>
    </source>
</evidence>
<reference evidence="3" key="1">
    <citation type="submission" date="2017-02" db="EMBL/GenBank/DDBJ databases">
        <authorList>
            <person name="Varghese N."/>
            <person name="Submissions S."/>
        </authorList>
    </citation>
    <scope>NUCLEOTIDE SEQUENCE [LARGE SCALE GENOMIC DNA]</scope>
    <source>
        <strain evidence="3">DSM 22385</strain>
    </source>
</reference>